<dbReference type="CDD" id="cd02440">
    <property type="entry name" value="AdoMet_MTases"/>
    <property type="match status" value="1"/>
</dbReference>
<dbReference type="InterPro" id="IPR013216">
    <property type="entry name" value="Methyltransf_11"/>
</dbReference>
<dbReference type="Gene3D" id="3.40.50.150">
    <property type="entry name" value="Vaccinia Virus protein VP39"/>
    <property type="match status" value="1"/>
</dbReference>
<reference evidence="2 3" key="1">
    <citation type="submission" date="2016-03" db="EMBL/GenBank/DDBJ databases">
        <title>Draft genome sequence of Paenibacillus glacialis DSM 22343.</title>
        <authorList>
            <person name="Shin S.-K."/>
            <person name="Yi H."/>
        </authorList>
    </citation>
    <scope>NUCLEOTIDE SEQUENCE [LARGE SCALE GENOMIC DNA]</scope>
    <source>
        <strain evidence="2 3">DSM 22343</strain>
    </source>
</reference>
<evidence type="ECO:0000313" key="2">
    <source>
        <dbReference type="EMBL" id="OAB38351.1"/>
    </source>
</evidence>
<keyword evidence="3" id="KW-1185">Reference proteome</keyword>
<dbReference type="GO" id="GO:0032259">
    <property type="term" value="P:methylation"/>
    <property type="evidence" value="ECO:0007669"/>
    <property type="project" value="UniProtKB-KW"/>
</dbReference>
<proteinExistence type="predicted"/>
<feature type="domain" description="Methyltransferase type 11" evidence="1">
    <location>
        <begin position="61"/>
        <end position="155"/>
    </location>
</feature>
<dbReference type="GO" id="GO:0008757">
    <property type="term" value="F:S-adenosylmethionine-dependent methyltransferase activity"/>
    <property type="evidence" value="ECO:0007669"/>
    <property type="project" value="InterPro"/>
</dbReference>
<keyword evidence="2" id="KW-0489">Methyltransferase</keyword>
<dbReference type="STRING" id="494026.PGLA_19835"/>
<organism evidence="2 3">
    <name type="scientific">Paenibacillus glacialis</name>
    <dbReference type="NCBI Taxonomy" id="494026"/>
    <lineage>
        <taxon>Bacteria</taxon>
        <taxon>Bacillati</taxon>
        <taxon>Bacillota</taxon>
        <taxon>Bacilli</taxon>
        <taxon>Bacillales</taxon>
        <taxon>Paenibacillaceae</taxon>
        <taxon>Paenibacillus</taxon>
    </lineage>
</organism>
<accession>A0A168HN12</accession>
<keyword evidence="2" id="KW-0808">Transferase</keyword>
<gene>
    <name evidence="2" type="ORF">PGLA_19835</name>
</gene>
<dbReference type="Pfam" id="PF08241">
    <property type="entry name" value="Methyltransf_11"/>
    <property type="match status" value="1"/>
</dbReference>
<dbReference type="SUPFAM" id="SSF53335">
    <property type="entry name" value="S-adenosyl-L-methionine-dependent methyltransferases"/>
    <property type="match status" value="1"/>
</dbReference>
<protein>
    <submittedName>
        <fullName evidence="2">Methyltransferase</fullName>
    </submittedName>
</protein>
<dbReference type="Proteomes" id="UP000076967">
    <property type="component" value="Unassembled WGS sequence"/>
</dbReference>
<sequence>MNEQSSKNKKAWEFRAYEFWNKRDGSPQGKANRILENPKACLKKHKQYFDHIEGKKIANLCGSNGRKAVPLALLGAEVTVFDISEENKKYALELAKYANTSIDYIVGDIYDINLTKYGDYFDILYLEGGILHYFNDIDTFMSILYSLLKDNGVMVLSDFHPLRKCIVEDPETLTRPGYFDQELRNGDLAYKHYFDEKEQQDFPDVSVRSYTLSEIINSVITSGFKLQKFDEHRGWENENIPWEFTILAIK</sequence>
<evidence type="ECO:0000313" key="3">
    <source>
        <dbReference type="Proteomes" id="UP000076967"/>
    </source>
</evidence>
<name>A0A168HN12_9BACL</name>
<dbReference type="AlphaFoldDB" id="A0A168HN12"/>
<comment type="caution">
    <text evidence="2">The sequence shown here is derived from an EMBL/GenBank/DDBJ whole genome shotgun (WGS) entry which is preliminary data.</text>
</comment>
<dbReference type="OrthoDB" id="8385759at2"/>
<dbReference type="RefSeq" id="WP_068536183.1">
    <property type="nucleotide sequence ID" value="NZ_LVJH01000048.1"/>
</dbReference>
<evidence type="ECO:0000259" key="1">
    <source>
        <dbReference type="Pfam" id="PF08241"/>
    </source>
</evidence>
<dbReference type="EMBL" id="LVJH01000048">
    <property type="protein sequence ID" value="OAB38351.1"/>
    <property type="molecule type" value="Genomic_DNA"/>
</dbReference>
<dbReference type="InterPro" id="IPR029063">
    <property type="entry name" value="SAM-dependent_MTases_sf"/>
</dbReference>